<evidence type="ECO:0000313" key="4">
    <source>
        <dbReference type="Proteomes" id="UP000837205"/>
    </source>
</evidence>
<proteinExistence type="predicted"/>
<reference evidence="1" key="1">
    <citation type="submission" date="2020-05" db="EMBL/GenBank/DDBJ databases">
        <authorList>
            <person name="Delgado-Blas J."/>
        </authorList>
    </citation>
    <scope>NUCLEOTIDE SEQUENCE</scope>
    <source>
        <strain evidence="1">BB1459</strain>
        <strain evidence="2">BB1480</strain>
    </source>
</reference>
<evidence type="ECO:0000313" key="2">
    <source>
        <dbReference type="EMBL" id="CAC9216031.1"/>
    </source>
</evidence>
<sequence>MSTDESLLSRVQEVRIVEDVEEVNLGLSKGWVILMITENTTIWDDGSKSSRITYHMGKPKTLPI</sequence>
<name>A0A9N8GQY8_9ENTR</name>
<dbReference type="Proteomes" id="UP000834503">
    <property type="component" value="Unassembled WGS sequence"/>
</dbReference>
<dbReference type="EMBL" id="CAIIUA010000001">
    <property type="protein sequence ID" value="CAC9216031.1"/>
    <property type="molecule type" value="Genomic_DNA"/>
</dbReference>
<dbReference type="RefSeq" id="WP_044257038.1">
    <property type="nucleotide sequence ID" value="NZ_CAHPQT010000011.1"/>
</dbReference>
<gene>
    <name evidence="1" type="ORF">GHA_00396</name>
    <name evidence="2" type="ORF">TML_03276</name>
</gene>
<dbReference type="EMBL" id="CAHPQX010000001">
    <property type="protein sequence ID" value="CAB5524965.1"/>
    <property type="molecule type" value="Genomic_DNA"/>
</dbReference>
<keyword evidence="4" id="KW-1185">Reference proteome</keyword>
<comment type="caution">
    <text evidence="1">The sequence shown here is derived from an EMBL/GenBank/DDBJ whole genome shotgun (WGS) entry which is preliminary data.</text>
</comment>
<dbReference type="Proteomes" id="UP000837205">
    <property type="component" value="Unassembled WGS sequence"/>
</dbReference>
<organism evidence="1 3">
    <name type="scientific">Citrobacter werkmanii</name>
    <dbReference type="NCBI Taxonomy" id="67827"/>
    <lineage>
        <taxon>Bacteria</taxon>
        <taxon>Pseudomonadati</taxon>
        <taxon>Pseudomonadota</taxon>
        <taxon>Gammaproteobacteria</taxon>
        <taxon>Enterobacterales</taxon>
        <taxon>Enterobacteriaceae</taxon>
        <taxon>Citrobacter</taxon>
        <taxon>Citrobacter freundii complex</taxon>
    </lineage>
</organism>
<accession>A0A9N8GQY8</accession>
<evidence type="ECO:0000313" key="3">
    <source>
        <dbReference type="Proteomes" id="UP000834503"/>
    </source>
</evidence>
<dbReference type="AlphaFoldDB" id="A0A9N8GQY8"/>
<protein>
    <submittedName>
        <fullName evidence="1">Uncharacterized protein</fullName>
    </submittedName>
</protein>
<evidence type="ECO:0000313" key="1">
    <source>
        <dbReference type="EMBL" id="CAB5524965.1"/>
    </source>
</evidence>